<organism evidence="2 3">
    <name type="scientific">Symbiodinium natans</name>
    <dbReference type="NCBI Taxonomy" id="878477"/>
    <lineage>
        <taxon>Eukaryota</taxon>
        <taxon>Sar</taxon>
        <taxon>Alveolata</taxon>
        <taxon>Dinophyceae</taxon>
        <taxon>Suessiales</taxon>
        <taxon>Symbiodiniaceae</taxon>
        <taxon>Symbiodinium</taxon>
    </lineage>
</organism>
<comment type="caution">
    <text evidence="2">The sequence shown here is derived from an EMBL/GenBank/DDBJ whole genome shotgun (WGS) entry which is preliminary data.</text>
</comment>
<protein>
    <submittedName>
        <fullName evidence="2">METTL21A protein</fullName>
    </submittedName>
</protein>
<evidence type="ECO:0000313" key="2">
    <source>
        <dbReference type="EMBL" id="CAE7368699.1"/>
    </source>
</evidence>
<evidence type="ECO:0000256" key="1">
    <source>
        <dbReference type="SAM" id="MobiDB-lite"/>
    </source>
</evidence>
<proteinExistence type="predicted"/>
<dbReference type="AlphaFoldDB" id="A0A812Q8S0"/>
<evidence type="ECO:0000313" key="3">
    <source>
        <dbReference type="Proteomes" id="UP000604046"/>
    </source>
</evidence>
<name>A0A812Q8S0_9DINO</name>
<accession>A0A812Q8S0</accession>
<dbReference type="InterPro" id="IPR029063">
    <property type="entry name" value="SAM-dependent_MTases_sf"/>
</dbReference>
<sequence>MCRQMLASIGGGSFDLVVGSDIVFATRLVQPLILTILALLQGSSNAACWLCVQRRDPDAHALLLVEAAKHFNVNELSFAGCDGLEAACELECILLCFTLSNDRERLVDNMPTQSERERRGADEPIQNDGTGSVASVASVKRGSPVSKQPLRKTSDARKRRRHSTQKRSNNLYSGQRRVGQWTFYSLW</sequence>
<reference evidence="2" key="1">
    <citation type="submission" date="2021-02" db="EMBL/GenBank/DDBJ databases">
        <authorList>
            <person name="Dougan E. K."/>
            <person name="Rhodes N."/>
            <person name="Thang M."/>
            <person name="Chan C."/>
        </authorList>
    </citation>
    <scope>NUCLEOTIDE SEQUENCE</scope>
</reference>
<keyword evidence="3" id="KW-1185">Reference proteome</keyword>
<gene>
    <name evidence="2" type="primary">METTL21A</name>
    <name evidence="2" type="ORF">SNAT2548_LOCUS20071</name>
</gene>
<dbReference type="EMBL" id="CAJNDS010002199">
    <property type="protein sequence ID" value="CAE7368699.1"/>
    <property type="molecule type" value="Genomic_DNA"/>
</dbReference>
<feature type="region of interest" description="Disordered" evidence="1">
    <location>
        <begin position="110"/>
        <end position="171"/>
    </location>
</feature>
<dbReference type="Gene3D" id="3.40.50.150">
    <property type="entry name" value="Vaccinia Virus protein VP39"/>
    <property type="match status" value="1"/>
</dbReference>
<dbReference type="OrthoDB" id="46564at2759"/>
<dbReference type="Proteomes" id="UP000604046">
    <property type="component" value="Unassembled WGS sequence"/>
</dbReference>